<proteinExistence type="inferred from homology"/>
<accession>A0AAJ7FM75</accession>
<dbReference type="PROSITE" id="PS00903">
    <property type="entry name" value="CYT_DCMP_DEAMINASES_1"/>
    <property type="match status" value="1"/>
</dbReference>
<comment type="cofactor">
    <cofactor evidence="1">
        <name>Zn(2+)</name>
        <dbReference type="ChEBI" id="CHEBI:29105"/>
    </cofactor>
</comment>
<dbReference type="InterPro" id="IPR015517">
    <property type="entry name" value="dCMP_deaminase-rel"/>
</dbReference>
<keyword evidence="5" id="KW-0378">Hydrolase</keyword>
<evidence type="ECO:0000256" key="11">
    <source>
        <dbReference type="ARBA" id="ARBA00071625"/>
    </source>
</evidence>
<evidence type="ECO:0000313" key="13">
    <source>
        <dbReference type="Proteomes" id="UP000694920"/>
    </source>
</evidence>
<dbReference type="SUPFAM" id="SSF53927">
    <property type="entry name" value="Cytidine deaminase-like"/>
    <property type="match status" value="1"/>
</dbReference>
<keyword evidence="3" id="KW-0479">Metal-binding</keyword>
<dbReference type="RefSeq" id="XP_015598718.1">
    <property type="nucleotide sequence ID" value="XM_015743232.2"/>
</dbReference>
<evidence type="ECO:0000256" key="6">
    <source>
        <dbReference type="ARBA" id="ARBA00022833"/>
    </source>
</evidence>
<dbReference type="InterPro" id="IPR016193">
    <property type="entry name" value="Cytidine_deaminase-like"/>
</dbReference>
<evidence type="ECO:0000256" key="3">
    <source>
        <dbReference type="ARBA" id="ARBA00022723"/>
    </source>
</evidence>
<dbReference type="GO" id="GO:0004132">
    <property type="term" value="F:dCMP deaminase activity"/>
    <property type="evidence" value="ECO:0007669"/>
    <property type="project" value="UniProtKB-EC"/>
</dbReference>
<organism evidence="13 14">
    <name type="scientific">Cephus cinctus</name>
    <name type="common">Wheat stem sawfly</name>
    <dbReference type="NCBI Taxonomy" id="211228"/>
    <lineage>
        <taxon>Eukaryota</taxon>
        <taxon>Metazoa</taxon>
        <taxon>Ecdysozoa</taxon>
        <taxon>Arthropoda</taxon>
        <taxon>Hexapoda</taxon>
        <taxon>Insecta</taxon>
        <taxon>Pterygota</taxon>
        <taxon>Neoptera</taxon>
        <taxon>Endopterygota</taxon>
        <taxon>Hymenoptera</taxon>
        <taxon>Cephoidea</taxon>
        <taxon>Cephidae</taxon>
        <taxon>Cephus</taxon>
    </lineage>
</organism>
<dbReference type="FunFam" id="3.40.140.10:FF:000021">
    <property type="entry name" value="Deoxycytidylate deaminase"/>
    <property type="match status" value="1"/>
</dbReference>
<protein>
    <recommendedName>
        <fullName evidence="11">Probable deoxycytidylate deaminase</fullName>
        <ecNumber evidence="8">3.5.4.12</ecNumber>
    </recommendedName>
    <alternativeName>
        <fullName evidence="9">dCMP deaminase</fullName>
    </alternativeName>
</protein>
<dbReference type="PROSITE" id="PS51747">
    <property type="entry name" value="CYT_DCMP_DEAMINASES_2"/>
    <property type="match status" value="1"/>
</dbReference>
<evidence type="ECO:0000256" key="5">
    <source>
        <dbReference type="ARBA" id="ARBA00022801"/>
    </source>
</evidence>
<evidence type="ECO:0000259" key="12">
    <source>
        <dbReference type="PROSITE" id="PS51747"/>
    </source>
</evidence>
<dbReference type="PANTHER" id="PTHR11086">
    <property type="entry name" value="DEOXYCYTIDYLATE DEAMINASE-RELATED"/>
    <property type="match status" value="1"/>
</dbReference>
<dbReference type="PANTHER" id="PTHR11086:SF18">
    <property type="entry name" value="DEOXYCYTIDYLATE DEAMINASE"/>
    <property type="match status" value="1"/>
</dbReference>
<dbReference type="InterPro" id="IPR016192">
    <property type="entry name" value="APOBEC/CMP_deaminase_Zn-bd"/>
</dbReference>
<dbReference type="KEGG" id="ccin:107269416"/>
<reference evidence="14" key="1">
    <citation type="submission" date="2025-08" db="UniProtKB">
        <authorList>
            <consortium name="RefSeq"/>
        </authorList>
    </citation>
    <scope>IDENTIFICATION</scope>
</reference>
<evidence type="ECO:0000313" key="14">
    <source>
        <dbReference type="RefSeq" id="XP_015598718.1"/>
    </source>
</evidence>
<dbReference type="GO" id="GO:0005737">
    <property type="term" value="C:cytoplasm"/>
    <property type="evidence" value="ECO:0007669"/>
    <property type="project" value="TreeGrafter"/>
</dbReference>
<comment type="similarity">
    <text evidence="2">Belongs to the cytidine and deoxycytidylate deaminase family.</text>
</comment>
<dbReference type="AlphaFoldDB" id="A0AAJ7FM75"/>
<evidence type="ECO:0000256" key="7">
    <source>
        <dbReference type="ARBA" id="ARBA00037036"/>
    </source>
</evidence>
<dbReference type="Proteomes" id="UP000694920">
    <property type="component" value="Unplaced"/>
</dbReference>
<comment type="catalytic activity">
    <reaction evidence="10">
        <text>dCMP + H2O + H(+) = dUMP + NH4(+)</text>
        <dbReference type="Rhea" id="RHEA:22924"/>
        <dbReference type="ChEBI" id="CHEBI:15377"/>
        <dbReference type="ChEBI" id="CHEBI:15378"/>
        <dbReference type="ChEBI" id="CHEBI:28938"/>
        <dbReference type="ChEBI" id="CHEBI:57566"/>
        <dbReference type="ChEBI" id="CHEBI:246422"/>
        <dbReference type="EC" id="3.5.4.12"/>
    </reaction>
</comment>
<evidence type="ECO:0000256" key="2">
    <source>
        <dbReference type="ARBA" id="ARBA00006576"/>
    </source>
</evidence>
<dbReference type="GeneID" id="107269416"/>
<keyword evidence="13" id="KW-1185">Reference proteome</keyword>
<comment type="function">
    <text evidence="7">Supplies the nucleotide substrate for thymidylate synthetase.</text>
</comment>
<evidence type="ECO:0000256" key="1">
    <source>
        <dbReference type="ARBA" id="ARBA00001947"/>
    </source>
</evidence>
<evidence type="ECO:0000256" key="10">
    <source>
        <dbReference type="ARBA" id="ARBA00052978"/>
    </source>
</evidence>
<sequence>MNDYVTDASQEDNEINSSLVLRDRNISHKRENSLDWEDYFMAVAFLSAKRSKDPSTQVGACIVDKNKRIVGIGYNGMPRGCSDDEFQWKKNTSNKLESKYLYVCHAEVNAILNKNVQDITNCDMYVGLFPCNECAKVIIQSGISSIVYMSDKHAHKIGTIAAKRMFNAAGITYRQYTPKNKEIVINFSEIDWNEMEQSAPSPTTSSH</sequence>
<dbReference type="InterPro" id="IPR002125">
    <property type="entry name" value="CMP_dCMP_dom"/>
</dbReference>
<dbReference type="GO" id="GO:0008270">
    <property type="term" value="F:zinc ion binding"/>
    <property type="evidence" value="ECO:0007669"/>
    <property type="project" value="InterPro"/>
</dbReference>
<dbReference type="Gene3D" id="3.40.140.10">
    <property type="entry name" value="Cytidine Deaminase, domain 2"/>
    <property type="match status" value="1"/>
</dbReference>
<evidence type="ECO:0000256" key="8">
    <source>
        <dbReference type="ARBA" id="ARBA00038938"/>
    </source>
</evidence>
<dbReference type="CDD" id="cd01286">
    <property type="entry name" value="deoxycytidylate_deaminase"/>
    <property type="match status" value="1"/>
</dbReference>
<evidence type="ECO:0000256" key="9">
    <source>
        <dbReference type="ARBA" id="ARBA00041763"/>
    </source>
</evidence>
<gene>
    <name evidence="14" type="primary">LOC107269416</name>
</gene>
<dbReference type="InterPro" id="IPR035105">
    <property type="entry name" value="Deoxycytidylate_deaminase_dom"/>
</dbReference>
<evidence type="ECO:0000256" key="4">
    <source>
        <dbReference type="ARBA" id="ARBA00022727"/>
    </source>
</evidence>
<dbReference type="EC" id="3.5.4.12" evidence="8"/>
<name>A0AAJ7FM75_CEPCN</name>
<feature type="domain" description="CMP/dCMP-type deaminase" evidence="12">
    <location>
        <begin position="35"/>
        <end position="160"/>
    </location>
</feature>
<dbReference type="Pfam" id="PF00383">
    <property type="entry name" value="dCMP_cyt_deam_1"/>
    <property type="match status" value="1"/>
</dbReference>
<keyword evidence="6" id="KW-0862">Zinc</keyword>
<keyword evidence="4" id="KW-0545">Nucleotide biosynthesis</keyword>
<dbReference type="GO" id="GO:0009165">
    <property type="term" value="P:nucleotide biosynthetic process"/>
    <property type="evidence" value="ECO:0007669"/>
    <property type="project" value="UniProtKB-KW"/>
</dbReference>